<name>G2KVJ1_FRUST</name>
<evidence type="ECO:0000313" key="2">
    <source>
        <dbReference type="Proteomes" id="UP000001285"/>
    </source>
</evidence>
<sequence length="87" mass="10593">MKMHELSDYLFSELWTYLYFAVDPFHGNHISYFEQLNNALDSAMNDEVYTTIYIDKINKNNLKIMNRAKEKFQKKYNIKNLEWDTKN</sequence>
<gene>
    <name evidence="1" type="ordered locus">LSA_05750</name>
</gene>
<dbReference type="HOGENOM" id="CLU_2479489_0_0_9"/>
<protein>
    <submittedName>
        <fullName evidence="1">Uncharacterized protein</fullName>
    </submittedName>
</protein>
<dbReference type="AlphaFoldDB" id="G2KVJ1"/>
<dbReference type="RefSeq" id="WP_014081864.1">
    <property type="nucleotide sequence ID" value="NC_015978.1"/>
</dbReference>
<accession>G2KVJ1</accession>
<organism evidence="1 2">
    <name type="scientific">Fructilactobacillus sanfranciscensis (strain TMW 1.1304)</name>
    <name type="common">Lactobacillus sanfranciscensis</name>
    <dbReference type="NCBI Taxonomy" id="714313"/>
    <lineage>
        <taxon>Bacteria</taxon>
        <taxon>Bacillati</taxon>
        <taxon>Bacillota</taxon>
        <taxon>Bacilli</taxon>
        <taxon>Lactobacillales</taxon>
        <taxon>Lactobacillaceae</taxon>
        <taxon>Fructilactobacillus</taxon>
    </lineage>
</organism>
<evidence type="ECO:0000313" key="1">
    <source>
        <dbReference type="EMBL" id="AEN99006.1"/>
    </source>
</evidence>
<dbReference type="KEGG" id="lsn:LSA_05750"/>
<proteinExistence type="predicted"/>
<reference evidence="1 2" key="1">
    <citation type="journal article" date="2011" name="Microb. Cell Fact.">
        <title>Genomic analysis reveals Lactobacillus sanfranciscensis as stable element in traditional sourdoughs.</title>
        <authorList>
            <person name="Vogel R.F."/>
            <person name="Pavlovic M."/>
            <person name="Ehrmann M.A."/>
            <person name="Wiezer A."/>
            <person name="Liesegang H."/>
            <person name="Offschanka S."/>
            <person name="Voget S."/>
            <person name="Angelov A."/>
            <person name="Bocker G."/>
            <person name="Liebl W."/>
        </authorList>
    </citation>
    <scope>NUCLEOTIDE SEQUENCE [LARGE SCALE GENOMIC DNA]</scope>
    <source>
        <strain evidence="1 2">TMW 1.1304</strain>
    </source>
</reference>
<keyword evidence="2" id="KW-1185">Reference proteome</keyword>
<dbReference type="EMBL" id="CP002461">
    <property type="protein sequence ID" value="AEN99006.1"/>
    <property type="molecule type" value="Genomic_DNA"/>
</dbReference>
<dbReference type="Proteomes" id="UP000001285">
    <property type="component" value="Chromosome"/>
</dbReference>